<protein>
    <submittedName>
        <fullName evidence="1">Uncharacterized protein</fullName>
    </submittedName>
</protein>
<gene>
    <name evidence="1" type="ORF">IW261DRAFT_1465284</name>
</gene>
<dbReference type="AlphaFoldDB" id="A0AA39ULL0"/>
<proteinExistence type="predicted"/>
<reference evidence="1" key="1">
    <citation type="submission" date="2023-06" db="EMBL/GenBank/DDBJ databases">
        <authorList>
            <consortium name="Lawrence Berkeley National Laboratory"/>
            <person name="Ahrendt S."/>
            <person name="Sahu N."/>
            <person name="Indic B."/>
            <person name="Wong-Bajracharya J."/>
            <person name="Merenyi Z."/>
            <person name="Ke H.-M."/>
            <person name="Monk M."/>
            <person name="Kocsube S."/>
            <person name="Drula E."/>
            <person name="Lipzen A."/>
            <person name="Balint B."/>
            <person name="Henrissat B."/>
            <person name="Andreopoulos B."/>
            <person name="Martin F.M."/>
            <person name="Harder C.B."/>
            <person name="Rigling D."/>
            <person name="Ford K.L."/>
            <person name="Foster G.D."/>
            <person name="Pangilinan J."/>
            <person name="Papanicolaou A."/>
            <person name="Barry K."/>
            <person name="LaButti K."/>
            <person name="Viragh M."/>
            <person name="Koriabine M."/>
            <person name="Yan M."/>
            <person name="Riley R."/>
            <person name="Champramary S."/>
            <person name="Plett K.L."/>
            <person name="Tsai I.J."/>
            <person name="Slot J."/>
            <person name="Sipos G."/>
            <person name="Plett J."/>
            <person name="Nagy L.G."/>
            <person name="Grigoriev I.V."/>
        </authorList>
    </citation>
    <scope>NUCLEOTIDE SEQUENCE</scope>
    <source>
        <strain evidence="1">ICMP 16352</strain>
    </source>
</reference>
<evidence type="ECO:0000313" key="1">
    <source>
        <dbReference type="EMBL" id="KAK0483825.1"/>
    </source>
</evidence>
<comment type="caution">
    <text evidence="1">The sequence shown here is derived from an EMBL/GenBank/DDBJ whole genome shotgun (WGS) entry which is preliminary data.</text>
</comment>
<evidence type="ECO:0000313" key="2">
    <source>
        <dbReference type="Proteomes" id="UP001175227"/>
    </source>
</evidence>
<sequence>MTASCKELLLFRLGSTCLPHLVSTTLRGYLTDNGPGNKDVAIQQTRAFSAELKALLNWRDSEIGTTSTPFLELPILTGIRCSVS</sequence>
<accession>A0AA39ULL0</accession>
<dbReference type="Proteomes" id="UP001175227">
    <property type="component" value="Unassembled WGS sequence"/>
</dbReference>
<name>A0AA39ULL0_9AGAR</name>
<organism evidence="1 2">
    <name type="scientific">Armillaria novae-zelandiae</name>
    <dbReference type="NCBI Taxonomy" id="153914"/>
    <lineage>
        <taxon>Eukaryota</taxon>
        <taxon>Fungi</taxon>
        <taxon>Dikarya</taxon>
        <taxon>Basidiomycota</taxon>
        <taxon>Agaricomycotina</taxon>
        <taxon>Agaricomycetes</taxon>
        <taxon>Agaricomycetidae</taxon>
        <taxon>Agaricales</taxon>
        <taxon>Marasmiineae</taxon>
        <taxon>Physalacriaceae</taxon>
        <taxon>Armillaria</taxon>
    </lineage>
</organism>
<keyword evidence="2" id="KW-1185">Reference proteome</keyword>
<dbReference type="EMBL" id="JAUEPR010000006">
    <property type="protein sequence ID" value="KAK0483825.1"/>
    <property type="molecule type" value="Genomic_DNA"/>
</dbReference>